<dbReference type="SMART" id="SM00186">
    <property type="entry name" value="FBG"/>
    <property type="match status" value="1"/>
</dbReference>
<organism evidence="2 3">
    <name type="scientific">Mytilus edulis</name>
    <name type="common">Blue mussel</name>
    <dbReference type="NCBI Taxonomy" id="6550"/>
    <lineage>
        <taxon>Eukaryota</taxon>
        <taxon>Metazoa</taxon>
        <taxon>Spiralia</taxon>
        <taxon>Lophotrochozoa</taxon>
        <taxon>Mollusca</taxon>
        <taxon>Bivalvia</taxon>
        <taxon>Autobranchia</taxon>
        <taxon>Pteriomorphia</taxon>
        <taxon>Mytilida</taxon>
        <taxon>Mytiloidea</taxon>
        <taxon>Mytilidae</taxon>
        <taxon>Mytilinae</taxon>
        <taxon>Mytilus</taxon>
    </lineage>
</organism>
<feature type="domain" description="Fibrinogen C-terminal" evidence="1">
    <location>
        <begin position="123"/>
        <end position="257"/>
    </location>
</feature>
<dbReference type="GO" id="GO:0005615">
    <property type="term" value="C:extracellular space"/>
    <property type="evidence" value="ECO:0007669"/>
    <property type="project" value="TreeGrafter"/>
</dbReference>
<dbReference type="OrthoDB" id="10425856at2759"/>
<dbReference type="AlphaFoldDB" id="A0A8S3U6F7"/>
<dbReference type="Gene3D" id="3.90.215.10">
    <property type="entry name" value="Gamma Fibrinogen, chain A, domain 1"/>
    <property type="match status" value="1"/>
</dbReference>
<dbReference type="Proteomes" id="UP000683360">
    <property type="component" value="Unassembled WGS sequence"/>
</dbReference>
<reference evidence="2" key="1">
    <citation type="submission" date="2021-03" db="EMBL/GenBank/DDBJ databases">
        <authorList>
            <person name="Bekaert M."/>
        </authorList>
    </citation>
    <scope>NUCLEOTIDE SEQUENCE</scope>
</reference>
<dbReference type="InterPro" id="IPR050373">
    <property type="entry name" value="Fibrinogen_C-term_domain"/>
</dbReference>
<evidence type="ECO:0000313" key="3">
    <source>
        <dbReference type="Proteomes" id="UP000683360"/>
    </source>
</evidence>
<comment type="caution">
    <text evidence="2">The sequence shown here is derived from an EMBL/GenBank/DDBJ whole genome shotgun (WGS) entry which is preliminary data.</text>
</comment>
<dbReference type="InterPro" id="IPR036056">
    <property type="entry name" value="Fibrinogen-like_C"/>
</dbReference>
<keyword evidence="3" id="KW-1185">Reference proteome</keyword>
<dbReference type="EMBL" id="CAJPWZ010002401">
    <property type="protein sequence ID" value="CAG2237730.1"/>
    <property type="molecule type" value="Genomic_DNA"/>
</dbReference>
<gene>
    <name evidence="2" type="ORF">MEDL_50158</name>
</gene>
<dbReference type="PANTHER" id="PTHR19143">
    <property type="entry name" value="FIBRINOGEN/TENASCIN/ANGIOPOEITIN"/>
    <property type="match status" value="1"/>
</dbReference>
<dbReference type="SUPFAM" id="SSF56496">
    <property type="entry name" value="Fibrinogen C-terminal domain-like"/>
    <property type="match status" value="1"/>
</dbReference>
<evidence type="ECO:0000259" key="1">
    <source>
        <dbReference type="PROSITE" id="PS51406"/>
    </source>
</evidence>
<dbReference type="Pfam" id="PF00147">
    <property type="entry name" value="Fibrinogen_C"/>
    <property type="match status" value="1"/>
</dbReference>
<evidence type="ECO:0000313" key="2">
    <source>
        <dbReference type="EMBL" id="CAG2237730.1"/>
    </source>
</evidence>
<sequence length="257" mass="29566">MIDLLEPCFLTPNDYNLRRDSQNYTIPRCRTVSYYKSFIPSVVKLWNELDTNAKNALSINQFKSVLDKIYKPEIPPKYFCSEKPFNSTCSQNGECQIAFRCIQNKCKCLQTEVWDGIQCNQRNDNIHLLSSNGYHELSIYMETPNKEHQWGNYSLFYIADEMNKYVLTVAGFEGKTDDDAFIGTDPGKANAQAFTTRDRDNDKSRSSNCAFGGNSGWWYNACEDSDLNKIYNGPTGDMYWDGFGTDISKSLMMIRRT</sequence>
<accession>A0A8S3U6F7</accession>
<proteinExistence type="predicted"/>
<name>A0A8S3U6F7_MYTED</name>
<dbReference type="PROSITE" id="PS51406">
    <property type="entry name" value="FIBRINOGEN_C_2"/>
    <property type="match status" value="1"/>
</dbReference>
<protein>
    <recommendedName>
        <fullName evidence="1">Fibrinogen C-terminal domain-containing protein</fullName>
    </recommendedName>
</protein>
<dbReference type="InterPro" id="IPR014716">
    <property type="entry name" value="Fibrinogen_a/b/g_C_1"/>
</dbReference>
<dbReference type="InterPro" id="IPR002181">
    <property type="entry name" value="Fibrinogen_a/b/g_C_dom"/>
</dbReference>